<comment type="caution">
    <text evidence="1">The sequence shown here is derived from an EMBL/GenBank/DDBJ whole genome shotgun (WGS) entry which is preliminary data.</text>
</comment>
<reference evidence="1 2" key="1">
    <citation type="submission" date="2020-11" db="EMBL/GenBank/DDBJ databases">
        <title>A novel isolate from a Black sea contaminated sediment with potential to produce alkanes: Plantactinospora alkalitolerans sp. nov.</title>
        <authorList>
            <person name="Carro L."/>
            <person name="Veyisoglu A."/>
            <person name="Guven K."/>
            <person name="Schumann P."/>
            <person name="Klenk H.-P."/>
            <person name="Sahin N."/>
        </authorList>
    </citation>
    <scope>NUCLEOTIDE SEQUENCE [LARGE SCALE GENOMIC DNA]</scope>
    <source>
        <strain evidence="1 2">S1510</strain>
    </source>
</reference>
<protein>
    <submittedName>
        <fullName evidence="1">SRPBCC family protein</fullName>
    </submittedName>
</protein>
<dbReference type="RefSeq" id="WP_196205821.1">
    <property type="nucleotide sequence ID" value="NZ_JADPUN010000338.1"/>
</dbReference>
<dbReference type="InterPro" id="IPR019587">
    <property type="entry name" value="Polyketide_cyclase/dehydratase"/>
</dbReference>
<dbReference type="Gene3D" id="3.30.530.20">
    <property type="match status" value="1"/>
</dbReference>
<dbReference type="EMBL" id="JADPUN010000338">
    <property type="protein sequence ID" value="MBF9134339.1"/>
    <property type="molecule type" value="Genomic_DNA"/>
</dbReference>
<dbReference type="Proteomes" id="UP000638560">
    <property type="component" value="Unassembled WGS sequence"/>
</dbReference>
<gene>
    <name evidence="1" type="ORF">I0C86_36230</name>
</gene>
<dbReference type="CDD" id="cd07812">
    <property type="entry name" value="SRPBCC"/>
    <property type="match status" value="1"/>
</dbReference>
<dbReference type="InterPro" id="IPR023393">
    <property type="entry name" value="START-like_dom_sf"/>
</dbReference>
<accession>A0ABS0H7P8</accession>
<organism evidence="1 2">
    <name type="scientific">Plantactinospora alkalitolerans</name>
    <dbReference type="NCBI Taxonomy" id="2789879"/>
    <lineage>
        <taxon>Bacteria</taxon>
        <taxon>Bacillati</taxon>
        <taxon>Actinomycetota</taxon>
        <taxon>Actinomycetes</taxon>
        <taxon>Micromonosporales</taxon>
        <taxon>Micromonosporaceae</taxon>
        <taxon>Plantactinospora</taxon>
    </lineage>
</organism>
<dbReference type="Pfam" id="PF10604">
    <property type="entry name" value="Polyketide_cyc2"/>
    <property type="match status" value="1"/>
</dbReference>
<proteinExistence type="predicted"/>
<name>A0ABS0H7P8_9ACTN</name>
<keyword evidence="2" id="KW-1185">Reference proteome</keyword>
<evidence type="ECO:0000313" key="1">
    <source>
        <dbReference type="EMBL" id="MBF9134339.1"/>
    </source>
</evidence>
<dbReference type="SUPFAM" id="SSF55961">
    <property type="entry name" value="Bet v1-like"/>
    <property type="match status" value="1"/>
</dbReference>
<evidence type="ECO:0000313" key="2">
    <source>
        <dbReference type="Proteomes" id="UP000638560"/>
    </source>
</evidence>
<sequence length="177" mass="18643">MSTVAFNRLIEAPADEVWRVFTDLPARPRWLCPVDEVEVLASRLPPSPAGVDAVPGFGVGTVWQESRTGPGGNPVVEEFSVAEAAPPRHLVVVSSGDGVDYRTTYTFSSIKAGRPGRDRTVVTVSHEGVPTARYGRLLAVLFGGLAARAGEGALRRDLDDLAAATEPGRRIGPAAAA</sequence>